<reference evidence="1" key="1">
    <citation type="submission" date="2014-11" db="EMBL/GenBank/DDBJ databases">
        <authorList>
            <person name="Amaro Gonzalez C."/>
        </authorList>
    </citation>
    <scope>NUCLEOTIDE SEQUENCE</scope>
</reference>
<dbReference type="EMBL" id="GBXM01069618">
    <property type="protein sequence ID" value="JAH38959.1"/>
    <property type="molecule type" value="Transcribed_RNA"/>
</dbReference>
<evidence type="ECO:0000313" key="1">
    <source>
        <dbReference type="EMBL" id="JAH38959.1"/>
    </source>
</evidence>
<proteinExistence type="predicted"/>
<dbReference type="AlphaFoldDB" id="A0A0E9SC42"/>
<sequence length="34" mass="3810">MKSIPRSASGMAPYSHAKYRACSVMILQCHHMIC</sequence>
<name>A0A0E9SC42_ANGAN</name>
<protein>
    <submittedName>
        <fullName evidence="1">Uncharacterized protein</fullName>
    </submittedName>
</protein>
<accession>A0A0E9SC42</accession>
<reference evidence="1" key="2">
    <citation type="journal article" date="2015" name="Fish Shellfish Immunol.">
        <title>Early steps in the European eel (Anguilla anguilla)-Vibrio vulnificus interaction in the gills: Role of the RtxA13 toxin.</title>
        <authorList>
            <person name="Callol A."/>
            <person name="Pajuelo D."/>
            <person name="Ebbesson L."/>
            <person name="Teles M."/>
            <person name="MacKenzie S."/>
            <person name="Amaro C."/>
        </authorList>
    </citation>
    <scope>NUCLEOTIDE SEQUENCE</scope>
</reference>
<organism evidence="1">
    <name type="scientific">Anguilla anguilla</name>
    <name type="common">European freshwater eel</name>
    <name type="synonym">Muraena anguilla</name>
    <dbReference type="NCBI Taxonomy" id="7936"/>
    <lineage>
        <taxon>Eukaryota</taxon>
        <taxon>Metazoa</taxon>
        <taxon>Chordata</taxon>
        <taxon>Craniata</taxon>
        <taxon>Vertebrata</taxon>
        <taxon>Euteleostomi</taxon>
        <taxon>Actinopterygii</taxon>
        <taxon>Neopterygii</taxon>
        <taxon>Teleostei</taxon>
        <taxon>Anguilliformes</taxon>
        <taxon>Anguillidae</taxon>
        <taxon>Anguilla</taxon>
    </lineage>
</organism>